<sequence length="754" mass="89021">MERAVLGNYDFSVLSPDEFELLCKDLLEVERDIKLENFKAGKDGGIDLRYTSYKGDSVIIQCKRYANFNSLKNNLKKEVAKVRVLSPSKYIIMTSVGLSPANKKYILELFEGYIKSTSDILGEDELKAMLGNHKSIERKHYKLWLSSTNILQSIVNNNILNRSEFTEQQIKNRIKRYVPNESFSKAREILNENSFLILSGNPGVGKTTLAEMLSYNSIAKGYKIYEISENIEEAEKVFVNDEKQIFYYDDFLGRNFLEKNLTKNEDKRLLNFINKIIITKNKKLIMTTREYILRQAQQKYDLLKDKRIALNKHIINVESYNKFIKAKILYNHLFFSDIPYEYVQKLVEEKVYRSIIEHKNYNPRIINLMTTKLMIESIKPTDYFNEFLQKLDYPNDIWEHVFENQIEESSQYIVLLLMILEENTKLKKLEKNFNFLNKNLNNKFHNRSFKNGIKELEKTFIITHNNYYRNNEIYVSFQNPSIKDFLITYSSQDDSIIELLWDTALFLRPLLKSFSLTDSERKIKVSESLVPQLVSIVAHRFEEFDDCNEINSKLSCLRILLETFAVEKFHELKELIVRVIKDIEKPCLSKTADYLFIIKKYEHILASHINYYEVLLSIVNNVKEYKHLADMRLIKRYFPDVFEKIKSELDLKGTMENIIQDTIEDTVANEEYINEEDLSEVINTFSNVSDDLGIDLVSYLNQLEELLSEIEGLRNYEPDDDYIDDRADTYLEEEYERKEDQEIDMLFDTLDTLL</sequence>
<dbReference type="InterPro" id="IPR011335">
    <property type="entry name" value="Restrct_endonuc-II-like"/>
</dbReference>
<dbReference type="EMBL" id="NUPM01000021">
    <property type="protein sequence ID" value="PGZ01026.1"/>
    <property type="molecule type" value="Genomic_DNA"/>
</dbReference>
<dbReference type="SUPFAM" id="SSF52980">
    <property type="entry name" value="Restriction endonuclease-like"/>
    <property type="match status" value="1"/>
</dbReference>
<dbReference type="InterPro" id="IPR007560">
    <property type="entry name" value="Restrct_endonuc_IV_Mrr"/>
</dbReference>
<dbReference type="Proteomes" id="UP000220127">
    <property type="component" value="Unassembled WGS sequence"/>
</dbReference>
<dbReference type="Proteomes" id="UP000223445">
    <property type="component" value="Unassembled WGS sequence"/>
</dbReference>
<proteinExistence type="predicted"/>
<dbReference type="EMBL" id="NVMD01000021">
    <property type="protein sequence ID" value="PED12708.1"/>
    <property type="molecule type" value="Genomic_DNA"/>
</dbReference>
<organism evidence="4 6">
    <name type="scientific">Bacillus thuringiensis</name>
    <dbReference type="NCBI Taxonomy" id="1428"/>
    <lineage>
        <taxon>Bacteria</taxon>
        <taxon>Bacillati</taxon>
        <taxon>Bacillota</taxon>
        <taxon>Bacilli</taxon>
        <taxon>Bacillales</taxon>
        <taxon>Bacillaceae</taxon>
        <taxon>Bacillus</taxon>
        <taxon>Bacillus cereus group</taxon>
    </lineage>
</organism>
<reference evidence="6 7" key="1">
    <citation type="submission" date="2017-09" db="EMBL/GenBank/DDBJ databases">
        <title>Large-scale bioinformatics analysis of Bacillus genomes uncovers conserved roles of natural products in bacterial physiology.</title>
        <authorList>
            <consortium name="Agbiome Team Llc"/>
            <person name="Bleich R.M."/>
            <person name="Grubbs K.J."/>
            <person name="Santa Maria K.C."/>
            <person name="Allen S.E."/>
            <person name="Farag S."/>
            <person name="Shank E.A."/>
            <person name="Bowers A."/>
        </authorList>
    </citation>
    <scope>NUCLEOTIDE SEQUENCE [LARGE SCALE GENOMIC DNA]</scope>
    <source>
        <strain evidence="5 7">AFS030179</strain>
        <strain evidence="4 6">AFS094940</strain>
    </source>
</reference>
<evidence type="ECO:0000256" key="1">
    <source>
        <dbReference type="SAM" id="Coils"/>
    </source>
</evidence>
<keyword evidence="1" id="KW-0175">Coiled coil</keyword>
<dbReference type="Gene3D" id="3.40.1350.10">
    <property type="match status" value="1"/>
</dbReference>
<feature type="domain" description="Restriction endonuclease type IV Mrr" evidence="2">
    <location>
        <begin position="14"/>
        <end position="78"/>
    </location>
</feature>
<dbReference type="SUPFAM" id="SSF52540">
    <property type="entry name" value="P-loop containing nucleoside triphosphate hydrolases"/>
    <property type="match status" value="1"/>
</dbReference>
<evidence type="ECO:0000313" key="4">
    <source>
        <dbReference type="EMBL" id="PED12708.1"/>
    </source>
</evidence>
<dbReference type="InterPro" id="IPR027417">
    <property type="entry name" value="P-loop_NTPase"/>
</dbReference>
<accession>A0A9X6TXY1</accession>
<protein>
    <recommendedName>
        <fullName evidence="8">Restriction endonuclease type IV Mrr domain-containing protein</fullName>
    </recommendedName>
</protein>
<dbReference type="InterPro" id="IPR011856">
    <property type="entry name" value="tRNA_endonuc-like_dom_sf"/>
</dbReference>
<evidence type="ECO:0000259" key="2">
    <source>
        <dbReference type="Pfam" id="PF04471"/>
    </source>
</evidence>
<dbReference type="GO" id="GO:0009307">
    <property type="term" value="P:DNA restriction-modification system"/>
    <property type="evidence" value="ECO:0007669"/>
    <property type="project" value="InterPro"/>
</dbReference>
<name>A0A9X6TXY1_BACTU</name>
<feature type="coiled-coil region" evidence="1">
    <location>
        <begin position="419"/>
        <end position="446"/>
    </location>
</feature>
<evidence type="ECO:0000313" key="5">
    <source>
        <dbReference type="EMBL" id="PGZ01026.1"/>
    </source>
</evidence>
<feature type="domain" description="Novel STAND NTPase 3" evidence="3">
    <location>
        <begin position="177"/>
        <end position="334"/>
    </location>
</feature>
<dbReference type="AlphaFoldDB" id="A0A9X6TXY1"/>
<gene>
    <name evidence="5" type="ORF">COE48_22915</name>
    <name evidence="4" type="ORF">CON01_20090</name>
</gene>
<dbReference type="Pfam" id="PF20720">
    <property type="entry name" value="nSTAND3"/>
    <property type="match status" value="1"/>
</dbReference>
<dbReference type="Gene3D" id="3.40.50.300">
    <property type="entry name" value="P-loop containing nucleotide triphosphate hydrolases"/>
    <property type="match status" value="1"/>
</dbReference>
<evidence type="ECO:0000313" key="7">
    <source>
        <dbReference type="Proteomes" id="UP000223445"/>
    </source>
</evidence>
<evidence type="ECO:0000259" key="3">
    <source>
        <dbReference type="Pfam" id="PF20720"/>
    </source>
</evidence>
<evidence type="ECO:0000313" key="6">
    <source>
        <dbReference type="Proteomes" id="UP000220127"/>
    </source>
</evidence>
<dbReference type="GO" id="GO:0004519">
    <property type="term" value="F:endonuclease activity"/>
    <property type="evidence" value="ECO:0007669"/>
    <property type="project" value="InterPro"/>
</dbReference>
<dbReference type="InterPro" id="IPR049050">
    <property type="entry name" value="nSTAND3"/>
</dbReference>
<comment type="caution">
    <text evidence="4">The sequence shown here is derived from an EMBL/GenBank/DDBJ whole genome shotgun (WGS) entry which is preliminary data.</text>
</comment>
<dbReference type="Pfam" id="PF04471">
    <property type="entry name" value="Mrr_cat"/>
    <property type="match status" value="1"/>
</dbReference>
<dbReference type="GO" id="GO:0003677">
    <property type="term" value="F:DNA binding"/>
    <property type="evidence" value="ECO:0007669"/>
    <property type="project" value="InterPro"/>
</dbReference>
<evidence type="ECO:0008006" key="8">
    <source>
        <dbReference type="Google" id="ProtNLM"/>
    </source>
</evidence>